<dbReference type="InterPro" id="IPR001138">
    <property type="entry name" value="Zn2Cys6_DnaBD"/>
</dbReference>
<dbReference type="GO" id="GO:0006351">
    <property type="term" value="P:DNA-templated transcription"/>
    <property type="evidence" value="ECO:0007669"/>
    <property type="project" value="InterPro"/>
</dbReference>
<dbReference type="AlphaFoldDB" id="A0A505ICX6"/>
<evidence type="ECO:0000256" key="2">
    <source>
        <dbReference type="ARBA" id="ARBA00022723"/>
    </source>
</evidence>
<dbReference type="InterPro" id="IPR051711">
    <property type="entry name" value="Stress_Response_Reg"/>
</dbReference>
<evidence type="ECO:0000256" key="1">
    <source>
        <dbReference type="ARBA" id="ARBA00004123"/>
    </source>
</evidence>
<dbReference type="CDD" id="cd12148">
    <property type="entry name" value="fungal_TF_MHR"/>
    <property type="match status" value="1"/>
</dbReference>
<evidence type="ECO:0000313" key="10">
    <source>
        <dbReference type="EMBL" id="TPR10927.1"/>
    </source>
</evidence>
<dbReference type="SUPFAM" id="SSF57701">
    <property type="entry name" value="Zn2/Cys6 DNA-binding domain"/>
    <property type="match status" value="1"/>
</dbReference>
<dbReference type="VEuPathDB" id="FungiDB:M747DRAFT_343030"/>
<dbReference type="GO" id="GO:0045944">
    <property type="term" value="P:positive regulation of transcription by RNA polymerase II"/>
    <property type="evidence" value="ECO:0007669"/>
    <property type="project" value="TreeGrafter"/>
</dbReference>
<accession>A0A505ICX6</accession>
<keyword evidence="8" id="KW-0472">Membrane</keyword>
<evidence type="ECO:0000256" key="3">
    <source>
        <dbReference type="ARBA" id="ARBA00023015"/>
    </source>
</evidence>
<feature type="region of interest" description="Disordered" evidence="7">
    <location>
        <begin position="61"/>
        <end position="98"/>
    </location>
</feature>
<dbReference type="Gene3D" id="4.10.240.10">
    <property type="entry name" value="Zn(2)-C6 fungal-type DNA-binding domain"/>
    <property type="match status" value="1"/>
</dbReference>
<keyword evidence="8" id="KW-0812">Transmembrane</keyword>
<dbReference type="PROSITE" id="PS00463">
    <property type="entry name" value="ZN2_CY6_FUNGAL_1"/>
    <property type="match status" value="1"/>
</dbReference>
<dbReference type="InterPro" id="IPR007219">
    <property type="entry name" value="XnlR_reg_dom"/>
</dbReference>
<dbReference type="InterPro" id="IPR036864">
    <property type="entry name" value="Zn2-C6_fun-type_DNA-bd_sf"/>
</dbReference>
<dbReference type="GO" id="GO:0005634">
    <property type="term" value="C:nucleus"/>
    <property type="evidence" value="ECO:0007669"/>
    <property type="project" value="UniProtKB-SubCell"/>
</dbReference>
<sequence length="772" mass="86288">MTASEEASSPATRARKIRKVTRACDACKAKKKACTGNIPCGPCSRRHLACTYDSAYNRGVALSPPPSTLRPKNHRPLREPDRSCSNPDPASDVIQPLQSPPALRSAIEYVRPGLQISPASGPGILPESAIVDASVRRGSVDGTGQYWGPSSAHSFLGRVVEDLHATPSKSIAPAPEPDASATVSIFSHGDRVVPEVRLSDFVWPDQTKAKSLIRRYFEFAAPTYRVLHQPTLHAMVQRLYQEGSEGYRIGSQLDVASQAVVLLLLSTAAMFRVDEDGRMRDADDDGWRKSELYYAQAEHLLSLETGAPTLASVQARFLMVLYLLSSSRAQKAWFVFVTTVQLMMALGLHNRRARRLHEEEEDLVQQECQRRLVWCSYTLDKYLSVILGRPRLWHDEDLDEDLPTRVNDEDLTMRERRLTRRDCVMDAPVFHAVLAQILTQAAKKPYVLAGLSDQMEIETIRGLCGEVAKWQAELPPFLSGVIQPSSLVPVFRRQLTVLQLARYHALMFITRPLLLRDYGQMWPEHRSSYRYHLHLCLTAAREAIESILGFVREDELFPAFWYSQYIAFNALSIIYLYLIQVRRNRLPSASLDFVASPEYALHTDLDESMLYRLSETAVTHLADATARNAPSWKYSVILQGLRHELARLGPPILENDDAHATEPIALSRPVPESIPRPTEHGGETGRHEQQAGPAAVGDYNLDPNGLPPIFAGLDPAVDPGLLDPRTQSLLDTFVMGENVVLDFWPQLESLPIRAEVRLGSDTVNYGTCVHLS</sequence>
<evidence type="ECO:0000313" key="11">
    <source>
        <dbReference type="Proteomes" id="UP000197666"/>
    </source>
</evidence>
<dbReference type="VEuPathDB" id="FungiDB:ASPNIDRAFT2_1207101"/>
<dbReference type="Proteomes" id="UP000197666">
    <property type="component" value="Unassembled WGS sequence"/>
</dbReference>
<dbReference type="GO" id="GO:0043565">
    <property type="term" value="F:sequence-specific DNA binding"/>
    <property type="evidence" value="ECO:0007669"/>
    <property type="project" value="TreeGrafter"/>
</dbReference>
<dbReference type="VEuPathDB" id="FungiDB:ATCC64974_11490"/>
<evidence type="ECO:0000259" key="9">
    <source>
        <dbReference type="PROSITE" id="PS50048"/>
    </source>
</evidence>
<feature type="transmembrane region" description="Helical" evidence="8">
    <location>
        <begin position="559"/>
        <end position="578"/>
    </location>
</feature>
<name>A0A505ICX6_ASPNG</name>
<organism evidence="10 11">
    <name type="scientific">Aspergillus niger</name>
    <dbReference type="NCBI Taxonomy" id="5061"/>
    <lineage>
        <taxon>Eukaryota</taxon>
        <taxon>Fungi</taxon>
        <taxon>Dikarya</taxon>
        <taxon>Ascomycota</taxon>
        <taxon>Pezizomycotina</taxon>
        <taxon>Eurotiomycetes</taxon>
        <taxon>Eurotiomycetidae</taxon>
        <taxon>Eurotiales</taxon>
        <taxon>Aspergillaceae</taxon>
        <taxon>Aspergillus</taxon>
        <taxon>Aspergillus subgen. Circumdati</taxon>
    </lineage>
</organism>
<dbReference type="SMART" id="SM00066">
    <property type="entry name" value="GAL4"/>
    <property type="match status" value="1"/>
</dbReference>
<dbReference type="GO" id="GO:0008270">
    <property type="term" value="F:zinc ion binding"/>
    <property type="evidence" value="ECO:0007669"/>
    <property type="project" value="InterPro"/>
</dbReference>
<feature type="domain" description="Zn(2)-C6 fungal-type" evidence="9">
    <location>
        <begin position="23"/>
        <end position="52"/>
    </location>
</feature>
<reference evidence="11" key="1">
    <citation type="submission" date="2018-10" db="EMBL/GenBank/DDBJ databases">
        <title>FDA dAtabase for Regulatory Grade micrObial Sequences (FDA-ARGOS): Supporting development and validation of Infectious Disease Dx tests.</title>
        <authorList>
            <person name="Kerrigan L."/>
            <person name="Tallon L."/>
            <person name="Sadzewicz L."/>
            <person name="Sengamalay N."/>
            <person name="Ott S."/>
            <person name="Godinez A."/>
            <person name="Nagaraj S."/>
            <person name="Vavikolanu K."/>
            <person name="Nadendla S."/>
            <person name="George J."/>
            <person name="Sichtig H."/>
        </authorList>
    </citation>
    <scope>NUCLEOTIDE SEQUENCE [LARGE SCALE GENOMIC DNA]</scope>
    <source>
        <strain evidence="11">FDAARGOS_311</strain>
    </source>
</reference>
<keyword evidence="4" id="KW-0238">DNA-binding</keyword>
<keyword evidence="8" id="KW-1133">Transmembrane helix</keyword>
<protein>
    <submittedName>
        <fullName evidence="10">Alcohol dehydrogenase GroES-like domain family protein</fullName>
    </submittedName>
</protein>
<dbReference type="GO" id="GO:0000981">
    <property type="term" value="F:DNA-binding transcription factor activity, RNA polymerase II-specific"/>
    <property type="evidence" value="ECO:0007669"/>
    <property type="project" value="InterPro"/>
</dbReference>
<evidence type="ECO:0000256" key="7">
    <source>
        <dbReference type="SAM" id="MobiDB-lite"/>
    </source>
</evidence>
<dbReference type="EMBL" id="NKJJ02000004">
    <property type="protein sequence ID" value="TPR10927.1"/>
    <property type="molecule type" value="Genomic_DNA"/>
</dbReference>
<keyword evidence="6" id="KW-0539">Nucleus</keyword>
<proteinExistence type="predicted"/>
<gene>
    <name evidence="10" type="ORF">CAN33_0046160</name>
</gene>
<keyword evidence="3" id="KW-0805">Transcription regulation</keyword>
<comment type="caution">
    <text evidence="10">The sequence shown here is derived from an EMBL/GenBank/DDBJ whole genome shotgun (WGS) entry which is preliminary data.</text>
</comment>
<dbReference type="Pfam" id="PF00172">
    <property type="entry name" value="Zn_clus"/>
    <property type="match status" value="1"/>
</dbReference>
<keyword evidence="5" id="KW-0804">Transcription</keyword>
<dbReference type="PROSITE" id="PS50048">
    <property type="entry name" value="ZN2_CY6_FUNGAL_2"/>
    <property type="match status" value="1"/>
</dbReference>
<evidence type="ECO:0000256" key="8">
    <source>
        <dbReference type="SAM" id="Phobius"/>
    </source>
</evidence>
<evidence type="ECO:0000256" key="6">
    <source>
        <dbReference type="ARBA" id="ARBA00023242"/>
    </source>
</evidence>
<dbReference type="PANTHER" id="PTHR47540:SF3">
    <property type="entry name" value="ZN(II)2CYS6 TRANSCRIPTION FACTOR (EUROFUNG)"/>
    <property type="match status" value="1"/>
</dbReference>
<evidence type="ECO:0000256" key="4">
    <source>
        <dbReference type="ARBA" id="ARBA00023125"/>
    </source>
</evidence>
<feature type="region of interest" description="Disordered" evidence="7">
    <location>
        <begin position="658"/>
        <end position="699"/>
    </location>
</feature>
<comment type="subcellular location">
    <subcellularLocation>
        <location evidence="1">Nucleus</location>
    </subcellularLocation>
</comment>
<keyword evidence="2" id="KW-0479">Metal-binding</keyword>
<feature type="compositionally biased region" description="Basic and acidic residues" evidence="7">
    <location>
        <begin position="677"/>
        <end position="689"/>
    </location>
</feature>
<dbReference type="VEuPathDB" id="FungiDB:An01g14910"/>
<dbReference type="PANTHER" id="PTHR47540">
    <property type="entry name" value="THIAMINE REPRESSIBLE GENES REGULATORY PROTEIN THI5"/>
    <property type="match status" value="1"/>
</dbReference>
<dbReference type="Pfam" id="PF04082">
    <property type="entry name" value="Fungal_trans"/>
    <property type="match status" value="1"/>
</dbReference>
<dbReference type="CDD" id="cd00067">
    <property type="entry name" value="GAL4"/>
    <property type="match status" value="1"/>
</dbReference>
<evidence type="ECO:0000256" key="5">
    <source>
        <dbReference type="ARBA" id="ARBA00023163"/>
    </source>
</evidence>
<dbReference type="SMART" id="SM00906">
    <property type="entry name" value="Fungal_trans"/>
    <property type="match status" value="1"/>
</dbReference>